<keyword evidence="5" id="KW-0812">Transmembrane</keyword>
<dbReference type="GO" id="GO:0061599">
    <property type="term" value="F:molybdopterin molybdotransferase activity"/>
    <property type="evidence" value="ECO:0007669"/>
    <property type="project" value="UniProtKB-UniRule"/>
</dbReference>
<evidence type="ECO:0000256" key="1">
    <source>
        <dbReference type="ARBA" id="ARBA00002901"/>
    </source>
</evidence>
<comment type="catalytic activity">
    <reaction evidence="3">
        <text>adenylyl-molybdopterin + molybdate = Mo-molybdopterin + AMP + H(+)</text>
        <dbReference type="Rhea" id="RHEA:35047"/>
        <dbReference type="ChEBI" id="CHEBI:15378"/>
        <dbReference type="ChEBI" id="CHEBI:36264"/>
        <dbReference type="ChEBI" id="CHEBI:62727"/>
        <dbReference type="ChEBI" id="CHEBI:71302"/>
        <dbReference type="ChEBI" id="CHEBI:456215"/>
        <dbReference type="EC" id="2.10.1.1"/>
    </reaction>
</comment>
<dbReference type="AlphaFoldDB" id="A0A2R4W2V8"/>
<evidence type="ECO:0000256" key="3">
    <source>
        <dbReference type="ARBA" id="ARBA00047317"/>
    </source>
</evidence>
<dbReference type="Pfam" id="PF00994">
    <property type="entry name" value="MoCF_biosynth"/>
    <property type="match status" value="1"/>
</dbReference>
<accession>A0A2R4W2V8</accession>
<keyword evidence="4" id="KW-0460">Magnesium</keyword>
<evidence type="ECO:0000313" key="7">
    <source>
        <dbReference type="EMBL" id="AWB11095.1"/>
    </source>
</evidence>
<keyword evidence="4" id="KW-0479">Metal-binding</keyword>
<keyword evidence="4" id="KW-0501">Molybdenum cofactor biosynthesis</keyword>
<comment type="pathway">
    <text evidence="4">Cofactor biosynthesis; molybdopterin biosynthesis.</text>
</comment>
<feature type="transmembrane region" description="Helical" evidence="5">
    <location>
        <begin position="279"/>
        <end position="305"/>
    </location>
</feature>
<dbReference type="EMBL" id="CP020921">
    <property type="protein sequence ID" value="AWB11095.1"/>
    <property type="molecule type" value="Genomic_DNA"/>
</dbReference>
<dbReference type="Proteomes" id="UP000244792">
    <property type="component" value="Chromosome"/>
</dbReference>
<dbReference type="CDD" id="cd00887">
    <property type="entry name" value="MoeA"/>
    <property type="match status" value="1"/>
</dbReference>
<keyword evidence="5" id="KW-1133">Transmembrane helix</keyword>
<dbReference type="InterPro" id="IPR001453">
    <property type="entry name" value="MoaB/Mog_dom"/>
</dbReference>
<dbReference type="PANTHER" id="PTHR10192:SF5">
    <property type="entry name" value="GEPHYRIN"/>
    <property type="match status" value="1"/>
</dbReference>
<dbReference type="InterPro" id="IPR038987">
    <property type="entry name" value="MoeA-like"/>
</dbReference>
<keyword evidence="4" id="KW-0500">Molybdenum</keyword>
<evidence type="ECO:0000259" key="6">
    <source>
        <dbReference type="SMART" id="SM00852"/>
    </source>
</evidence>
<dbReference type="InterPro" id="IPR036425">
    <property type="entry name" value="MoaB/Mog-like_dom_sf"/>
</dbReference>
<keyword evidence="4" id="KW-0808">Transferase</keyword>
<keyword evidence="5" id="KW-0472">Membrane</keyword>
<comment type="cofactor">
    <cofactor evidence="4">
        <name>Mg(2+)</name>
        <dbReference type="ChEBI" id="CHEBI:18420"/>
    </cofactor>
</comment>
<reference evidence="7 8" key="1">
    <citation type="submission" date="2017-04" db="EMBL/GenBank/DDBJ databases">
        <title>Genomic insights into metabolism of Thermodesulfobium acidiphilum.</title>
        <authorList>
            <person name="Toshchakov S.V."/>
            <person name="Frolov E.N."/>
            <person name="Kublanov I.V."/>
            <person name="Samarov N.I."/>
            <person name="Novikov A."/>
            <person name="Lebedinsky A.V."/>
            <person name="Bonch-Osmolovskaya E.A."/>
            <person name="Chernyh N.A."/>
        </authorList>
    </citation>
    <scope>NUCLEOTIDE SEQUENCE [LARGE SCALE GENOMIC DNA]</scope>
    <source>
        <strain evidence="7 8">3127-1</strain>
    </source>
</reference>
<evidence type="ECO:0000256" key="2">
    <source>
        <dbReference type="ARBA" id="ARBA00010763"/>
    </source>
</evidence>
<sequence length="387" mass="43773">MIDVEKAKLLILQNAPLLKTEYVPIRDSIGRILAEDVKVEEDIPARNLAAMDGFAIKLPCSDRCKIIGESRTDSPFLGEISQNEAVKVSTGSILPNGSNAVVLIEDTLVSSDIVYIKKIPLEGRNIFKKSEEYEAGSIVSYNGSKISPFDFATFCRVNKTKVKVFEKVRVSLLAVGKELVSCEEEGLYKDFLTPTFEAILKRPHIKIQRNLICRYNYEIEDELKRALDDSDIIISFGNASFDSSDGLFPVVQKIFDPIFWRVKMQPGKSLMAFKKHKTYYFGLSGNVWAAALGFFLFIRPLIFLLSGQDYRFKSFESVLGEAFNKSSKEVRFLRGTMIGNKFYFKKFSQHSHSLRGFRDMTHIAMLNPGPPQDTGTKVKVFEFSLEV</sequence>
<dbReference type="UniPathway" id="UPA00344"/>
<dbReference type="Gene3D" id="3.40.980.10">
    <property type="entry name" value="MoaB/Mog-like domain"/>
    <property type="match status" value="1"/>
</dbReference>
<comment type="similarity">
    <text evidence="2 4">Belongs to the MoeA family.</text>
</comment>
<dbReference type="SUPFAM" id="SSF63882">
    <property type="entry name" value="MoeA N-terminal region -like"/>
    <property type="match status" value="1"/>
</dbReference>
<dbReference type="GO" id="GO:0046872">
    <property type="term" value="F:metal ion binding"/>
    <property type="evidence" value="ECO:0007669"/>
    <property type="project" value="UniProtKB-UniRule"/>
</dbReference>
<dbReference type="SMART" id="SM00852">
    <property type="entry name" value="MoCF_biosynth"/>
    <property type="match status" value="1"/>
</dbReference>
<evidence type="ECO:0000256" key="4">
    <source>
        <dbReference type="RuleBase" id="RU365090"/>
    </source>
</evidence>
<dbReference type="KEGG" id="taci:TDSAC_1759"/>
<dbReference type="RefSeq" id="WP_108310160.1">
    <property type="nucleotide sequence ID" value="NZ_CP020921.1"/>
</dbReference>
<evidence type="ECO:0000256" key="5">
    <source>
        <dbReference type="SAM" id="Phobius"/>
    </source>
</evidence>
<dbReference type="GO" id="GO:0005829">
    <property type="term" value="C:cytosol"/>
    <property type="evidence" value="ECO:0007669"/>
    <property type="project" value="TreeGrafter"/>
</dbReference>
<keyword evidence="8" id="KW-1185">Reference proteome</keyword>
<dbReference type="InterPro" id="IPR005110">
    <property type="entry name" value="MoeA_linker/N"/>
</dbReference>
<dbReference type="Gene3D" id="2.170.190.11">
    <property type="entry name" value="Molybdopterin biosynthesis moea protein, domain 3"/>
    <property type="match status" value="1"/>
</dbReference>
<dbReference type="OrthoDB" id="9804758at2"/>
<organism evidence="7 8">
    <name type="scientific">Thermodesulfobium acidiphilum</name>
    <dbReference type="NCBI Taxonomy" id="1794699"/>
    <lineage>
        <taxon>Bacteria</taxon>
        <taxon>Pseudomonadati</taxon>
        <taxon>Thermodesulfobiota</taxon>
        <taxon>Thermodesulfobiia</taxon>
        <taxon>Thermodesulfobiales</taxon>
        <taxon>Thermodesulfobiaceae</taxon>
        <taxon>Thermodesulfobium</taxon>
    </lineage>
</organism>
<name>A0A2R4W2V8_THEAF</name>
<dbReference type="SUPFAM" id="SSF53218">
    <property type="entry name" value="Molybdenum cofactor biosynthesis proteins"/>
    <property type="match status" value="1"/>
</dbReference>
<gene>
    <name evidence="7" type="ORF">TDSAC_1759</name>
</gene>
<feature type="domain" description="MoaB/Mog" evidence="6">
    <location>
        <begin position="171"/>
        <end position="304"/>
    </location>
</feature>
<dbReference type="Pfam" id="PF03453">
    <property type="entry name" value="MoeA_N"/>
    <property type="match status" value="1"/>
</dbReference>
<evidence type="ECO:0000313" key="8">
    <source>
        <dbReference type="Proteomes" id="UP000244792"/>
    </source>
</evidence>
<dbReference type="Gene3D" id="2.40.340.10">
    <property type="entry name" value="MoeA, C-terminal, domain IV"/>
    <property type="match status" value="1"/>
</dbReference>
<dbReference type="Gene3D" id="3.90.105.10">
    <property type="entry name" value="Molybdopterin biosynthesis moea protein, domain 2"/>
    <property type="match status" value="1"/>
</dbReference>
<dbReference type="InterPro" id="IPR036135">
    <property type="entry name" value="MoeA_linker/N_sf"/>
</dbReference>
<dbReference type="InterPro" id="IPR036688">
    <property type="entry name" value="MoeA_C_domain_IV_sf"/>
</dbReference>
<comment type="function">
    <text evidence="1 4">Catalyzes the insertion of molybdate into adenylated molybdopterin with the concomitant release of AMP.</text>
</comment>
<dbReference type="PANTHER" id="PTHR10192">
    <property type="entry name" value="MOLYBDOPTERIN BIOSYNTHESIS PROTEIN"/>
    <property type="match status" value="1"/>
</dbReference>
<dbReference type="EC" id="2.10.1.1" evidence="4"/>
<dbReference type="GO" id="GO:0006777">
    <property type="term" value="P:Mo-molybdopterin cofactor biosynthetic process"/>
    <property type="evidence" value="ECO:0007669"/>
    <property type="project" value="UniProtKB-UniRule"/>
</dbReference>
<protein>
    <recommendedName>
        <fullName evidence="4">Molybdopterin molybdenumtransferase</fullName>
        <ecNumber evidence="4">2.10.1.1</ecNumber>
    </recommendedName>
</protein>
<proteinExistence type="inferred from homology"/>